<sequence>MGEDRYPRRVYEDRHRGQSPRGRRSVTWMNNIRTSLHDRGVNWRQARKIESSGVPLEKPLTGKVEEETIK</sequence>
<dbReference type="EMBL" id="JAJSOF020000027">
    <property type="protein sequence ID" value="KAJ4433884.1"/>
    <property type="molecule type" value="Genomic_DNA"/>
</dbReference>
<protein>
    <submittedName>
        <fullName evidence="2">Uncharacterized protein</fullName>
    </submittedName>
</protein>
<name>A0ABQ8SIB2_PERAM</name>
<evidence type="ECO:0000313" key="3">
    <source>
        <dbReference type="Proteomes" id="UP001148838"/>
    </source>
</evidence>
<evidence type="ECO:0000256" key="1">
    <source>
        <dbReference type="SAM" id="MobiDB-lite"/>
    </source>
</evidence>
<gene>
    <name evidence="2" type="ORF">ANN_16197</name>
</gene>
<keyword evidence="3" id="KW-1185">Reference proteome</keyword>
<feature type="region of interest" description="Disordered" evidence="1">
    <location>
        <begin position="1"/>
        <end position="23"/>
    </location>
</feature>
<feature type="compositionally biased region" description="Basic and acidic residues" evidence="1">
    <location>
        <begin position="1"/>
        <end position="16"/>
    </location>
</feature>
<reference evidence="2 3" key="1">
    <citation type="journal article" date="2022" name="Allergy">
        <title>Genome assembly and annotation of Periplaneta americana reveal a comprehensive cockroach allergen profile.</title>
        <authorList>
            <person name="Wang L."/>
            <person name="Xiong Q."/>
            <person name="Saelim N."/>
            <person name="Wang L."/>
            <person name="Nong W."/>
            <person name="Wan A.T."/>
            <person name="Shi M."/>
            <person name="Liu X."/>
            <person name="Cao Q."/>
            <person name="Hui J.H.L."/>
            <person name="Sookrung N."/>
            <person name="Leung T.F."/>
            <person name="Tungtrongchitr A."/>
            <person name="Tsui S.K.W."/>
        </authorList>
    </citation>
    <scope>NUCLEOTIDE SEQUENCE [LARGE SCALE GENOMIC DNA]</scope>
    <source>
        <strain evidence="2">PWHHKU_190912</strain>
    </source>
</reference>
<comment type="caution">
    <text evidence="2">The sequence shown here is derived from an EMBL/GenBank/DDBJ whole genome shotgun (WGS) entry which is preliminary data.</text>
</comment>
<evidence type="ECO:0000313" key="2">
    <source>
        <dbReference type="EMBL" id="KAJ4433884.1"/>
    </source>
</evidence>
<proteinExistence type="predicted"/>
<accession>A0ABQ8SIB2</accession>
<dbReference type="Proteomes" id="UP001148838">
    <property type="component" value="Unassembled WGS sequence"/>
</dbReference>
<organism evidence="2 3">
    <name type="scientific">Periplaneta americana</name>
    <name type="common">American cockroach</name>
    <name type="synonym">Blatta americana</name>
    <dbReference type="NCBI Taxonomy" id="6978"/>
    <lineage>
        <taxon>Eukaryota</taxon>
        <taxon>Metazoa</taxon>
        <taxon>Ecdysozoa</taxon>
        <taxon>Arthropoda</taxon>
        <taxon>Hexapoda</taxon>
        <taxon>Insecta</taxon>
        <taxon>Pterygota</taxon>
        <taxon>Neoptera</taxon>
        <taxon>Polyneoptera</taxon>
        <taxon>Dictyoptera</taxon>
        <taxon>Blattodea</taxon>
        <taxon>Blattoidea</taxon>
        <taxon>Blattidae</taxon>
        <taxon>Blattinae</taxon>
        <taxon>Periplaneta</taxon>
    </lineage>
</organism>